<evidence type="ECO:0000256" key="1">
    <source>
        <dbReference type="SAM" id="MobiDB-lite"/>
    </source>
</evidence>
<reference evidence="2 3" key="1">
    <citation type="submission" date="2017-12" db="EMBL/GenBank/DDBJ databases">
        <authorList>
            <person name="Pombert J.-F."/>
            <person name="Haag K.L."/>
            <person name="Ebert D."/>
        </authorList>
    </citation>
    <scope>NUCLEOTIDE SEQUENCE [LARGE SCALE GENOMIC DNA]</scope>
    <source>
        <strain evidence="2">IL-G-3</strain>
    </source>
</reference>
<protein>
    <submittedName>
        <fullName evidence="2">Uncharacterized protein</fullName>
    </submittedName>
</protein>
<dbReference type="VEuPathDB" id="MicrosporidiaDB:CWI38_1041p0030"/>
<comment type="caution">
    <text evidence="2">The sequence shown here is derived from an EMBL/GenBank/DDBJ whole genome shotgun (WGS) entry which is preliminary data.</text>
</comment>
<feature type="region of interest" description="Disordered" evidence="1">
    <location>
        <begin position="87"/>
        <end position="111"/>
    </location>
</feature>
<name>A0A4Q9LVY1_9MICR</name>
<feature type="compositionally biased region" description="Polar residues" evidence="1">
    <location>
        <begin position="102"/>
        <end position="111"/>
    </location>
</feature>
<feature type="compositionally biased region" description="Basic and acidic residues" evidence="1">
    <location>
        <begin position="87"/>
        <end position="96"/>
    </location>
</feature>
<evidence type="ECO:0000313" key="3">
    <source>
        <dbReference type="Proteomes" id="UP000292282"/>
    </source>
</evidence>
<organism evidence="2 3">
    <name type="scientific">Hamiltosporidium tvaerminnensis</name>
    <dbReference type="NCBI Taxonomy" id="1176355"/>
    <lineage>
        <taxon>Eukaryota</taxon>
        <taxon>Fungi</taxon>
        <taxon>Fungi incertae sedis</taxon>
        <taxon>Microsporidia</taxon>
        <taxon>Dubosqiidae</taxon>
        <taxon>Hamiltosporidium</taxon>
    </lineage>
</organism>
<dbReference type="OrthoDB" id="2192644at2759"/>
<dbReference type="EMBL" id="PITK01001041">
    <property type="protein sequence ID" value="TBU11780.1"/>
    <property type="molecule type" value="Genomic_DNA"/>
</dbReference>
<proteinExistence type="predicted"/>
<evidence type="ECO:0000313" key="2">
    <source>
        <dbReference type="EMBL" id="TBU11780.1"/>
    </source>
</evidence>
<sequence>MKEIEKCELLRNSMYDFKSILVLKSGKYDLLANELGLIYKCSVEIIPYVMTWDGIVTKYHKTYVKRLQIPMNTVETISFNRRRGLESKPNAKESWEPHFVQNKEQPTTNTNEELEKEIEVVEMVERIILEKRKIFNPEFY</sequence>
<gene>
    <name evidence="2" type="ORF">CWI38_1041p0030</name>
</gene>
<accession>A0A4Q9LVY1</accession>
<dbReference type="Proteomes" id="UP000292282">
    <property type="component" value="Unassembled WGS sequence"/>
</dbReference>
<dbReference type="AlphaFoldDB" id="A0A4Q9LVY1"/>
<keyword evidence="3" id="KW-1185">Reference proteome</keyword>